<proteinExistence type="predicted"/>
<dbReference type="Proteomes" id="UP000635996">
    <property type="component" value="Unassembled WGS sequence"/>
</dbReference>
<gene>
    <name evidence="2" type="ORF">HCJ95_02385</name>
</gene>
<dbReference type="EMBL" id="JAATEL010000002">
    <property type="protein sequence ID" value="NJP13164.1"/>
    <property type="molecule type" value="Genomic_DNA"/>
</dbReference>
<keyword evidence="3" id="KW-1185">Reference proteome</keyword>
<dbReference type="RefSeq" id="WP_125499126.1">
    <property type="nucleotide sequence ID" value="NZ_BMVZ01000004.1"/>
</dbReference>
<feature type="region of interest" description="Disordered" evidence="1">
    <location>
        <begin position="1"/>
        <end position="31"/>
    </location>
</feature>
<reference evidence="2 3" key="1">
    <citation type="submission" date="2020-03" db="EMBL/GenBank/DDBJ databases">
        <title>WGS of actinomycetes isolated from Thailand.</title>
        <authorList>
            <person name="Thawai C."/>
        </authorList>
    </citation>
    <scope>NUCLEOTIDE SEQUENCE [LARGE SCALE GENOMIC DNA]</scope>
    <source>
        <strain evidence="2 3">NBRC 13905</strain>
    </source>
</reference>
<comment type="caution">
    <text evidence="2">The sequence shown here is derived from an EMBL/GenBank/DDBJ whole genome shotgun (WGS) entry which is preliminary data.</text>
</comment>
<accession>A0ABX0YL78</accession>
<evidence type="ECO:0000256" key="1">
    <source>
        <dbReference type="SAM" id="MobiDB-lite"/>
    </source>
</evidence>
<evidence type="ECO:0000313" key="2">
    <source>
        <dbReference type="EMBL" id="NJP13164.1"/>
    </source>
</evidence>
<name>A0ABX0YL78_STRTL</name>
<protein>
    <submittedName>
        <fullName evidence="2">Uncharacterized protein</fullName>
    </submittedName>
</protein>
<sequence>MHDKPLSTIAGRLLHRRTSSSRPARDRTGTETLGLDERAILLFAEDALPPEEEAQLAEEVAAALPLGWSLQPRAKEMLHTLSEHLGGEPGLLQWLDRHPGVPRLTARLVALMGNLDTFGEDRGVVEALRSSRAEKPLPGELEGILPPQIGDETLGDIAYHIDELLFDRHRQEAARVALAAADWLCEAARRAPSPTPAVKEAAEVMSHLRREISEAGAPPGA</sequence>
<organism evidence="2 3">
    <name type="scientific">Streptomyces thermoviolaceus subsp. thermoviolaceus</name>
    <dbReference type="NCBI Taxonomy" id="66860"/>
    <lineage>
        <taxon>Bacteria</taxon>
        <taxon>Bacillati</taxon>
        <taxon>Actinomycetota</taxon>
        <taxon>Actinomycetes</taxon>
        <taxon>Kitasatosporales</taxon>
        <taxon>Streptomycetaceae</taxon>
        <taxon>Streptomyces</taxon>
    </lineage>
</organism>
<evidence type="ECO:0000313" key="3">
    <source>
        <dbReference type="Proteomes" id="UP000635996"/>
    </source>
</evidence>